<evidence type="ECO:0000259" key="7">
    <source>
        <dbReference type="PROSITE" id="PS51012"/>
    </source>
</evidence>
<keyword evidence="6" id="KW-0813">Transport</keyword>
<keyword evidence="4 6" id="KW-0472">Membrane</keyword>
<feature type="domain" description="ABC transmembrane type-2" evidence="7">
    <location>
        <begin position="41"/>
        <end position="273"/>
    </location>
</feature>
<dbReference type="PIRSF" id="PIRSF006648">
    <property type="entry name" value="DrrB"/>
    <property type="match status" value="1"/>
</dbReference>
<dbReference type="Proteomes" id="UP000236520">
    <property type="component" value="Unassembled WGS sequence"/>
</dbReference>
<comment type="similarity">
    <text evidence="6">Belongs to the ABC-2 integral membrane protein family.</text>
</comment>
<dbReference type="InterPro" id="IPR047817">
    <property type="entry name" value="ABC2_TM_bact-type"/>
</dbReference>
<dbReference type="GO" id="GO:0140359">
    <property type="term" value="F:ABC-type transporter activity"/>
    <property type="evidence" value="ECO:0007669"/>
    <property type="project" value="InterPro"/>
</dbReference>
<dbReference type="AlphaFoldDB" id="A0A2J7YNJ9"/>
<feature type="transmembrane region" description="Helical" evidence="6">
    <location>
        <begin position="67"/>
        <end position="89"/>
    </location>
</feature>
<dbReference type="PANTHER" id="PTHR43229">
    <property type="entry name" value="NODULATION PROTEIN J"/>
    <property type="match status" value="1"/>
</dbReference>
<dbReference type="GO" id="GO:0043190">
    <property type="term" value="C:ATP-binding cassette (ABC) transporter complex"/>
    <property type="evidence" value="ECO:0007669"/>
    <property type="project" value="InterPro"/>
</dbReference>
<comment type="caution">
    <text evidence="8">The sequence shown here is derived from an EMBL/GenBank/DDBJ whole genome shotgun (WGS) entry which is preliminary data.</text>
</comment>
<evidence type="ECO:0000256" key="2">
    <source>
        <dbReference type="ARBA" id="ARBA00022692"/>
    </source>
</evidence>
<evidence type="ECO:0000256" key="3">
    <source>
        <dbReference type="ARBA" id="ARBA00022989"/>
    </source>
</evidence>
<proteinExistence type="inferred from homology"/>
<dbReference type="PANTHER" id="PTHR43229:SF3">
    <property type="entry name" value="ABC-TYPE MULTIDRUG TRANSPORT SYSTEM, PERMEASE COMPONENT"/>
    <property type="match status" value="1"/>
</dbReference>
<dbReference type="Pfam" id="PF01061">
    <property type="entry name" value="ABC2_membrane"/>
    <property type="match status" value="1"/>
</dbReference>
<gene>
    <name evidence="8" type="ORF">SMF913_25059</name>
</gene>
<evidence type="ECO:0000256" key="6">
    <source>
        <dbReference type="RuleBase" id="RU361157"/>
    </source>
</evidence>
<name>A0A2J7YNJ9_STRMQ</name>
<comment type="subcellular location">
    <subcellularLocation>
        <location evidence="6">Cell membrane</location>
        <topology evidence="6">Multi-pass membrane protein</topology>
    </subcellularLocation>
    <subcellularLocation>
        <location evidence="1">Membrane</location>
        <topology evidence="1">Multi-pass membrane protein</topology>
    </subcellularLocation>
</comment>
<evidence type="ECO:0000256" key="4">
    <source>
        <dbReference type="ARBA" id="ARBA00023136"/>
    </source>
</evidence>
<evidence type="ECO:0000256" key="5">
    <source>
        <dbReference type="ARBA" id="ARBA00023251"/>
    </source>
</evidence>
<feature type="transmembrane region" description="Helical" evidence="6">
    <location>
        <begin position="252"/>
        <end position="270"/>
    </location>
</feature>
<dbReference type="PROSITE" id="PS51012">
    <property type="entry name" value="ABC_TM2"/>
    <property type="match status" value="1"/>
</dbReference>
<protein>
    <recommendedName>
        <fullName evidence="6">Transport permease protein</fullName>
    </recommendedName>
</protein>
<dbReference type="RefSeq" id="WP_102935657.1">
    <property type="nucleotide sequence ID" value="NZ_JBHWGE010000083.1"/>
</dbReference>
<dbReference type="InterPro" id="IPR000412">
    <property type="entry name" value="ABC_2_transport"/>
</dbReference>
<dbReference type="InterPro" id="IPR013525">
    <property type="entry name" value="ABC2_TM"/>
</dbReference>
<keyword evidence="5" id="KW-0046">Antibiotic resistance</keyword>
<keyword evidence="3 6" id="KW-1133">Transmembrane helix</keyword>
<dbReference type="EMBL" id="LJIW01000002">
    <property type="protein sequence ID" value="PNG89594.1"/>
    <property type="molecule type" value="Genomic_DNA"/>
</dbReference>
<feature type="transmembrane region" description="Helical" evidence="6">
    <location>
        <begin position="131"/>
        <end position="150"/>
    </location>
</feature>
<sequence length="279" mass="29501">MTTANPIAATPRPLSSRRAARHAYLALTMRDLHVLGRNLPALLIQVGLQPLLFTFAFAYVMPSIGSGLGGATSFSTILLPGLIASTLTLQSIMSVTGPLAAELGPGREITDRALAPLPLWALGLQKITSSAIFGLVSTLVVVPIVWLVHAPGNAPQAHIDNWPLLLTTLVLSALLASTLGLLLGTAVDASAFGPLLGLLLAAATMLGCVYYPWTALRPIRWVQVLTLANPLVYMSEGLRANLTPSTGHMPTWAYLTALTLGTAALGYLALRRFARRVQT</sequence>
<organism evidence="8 9">
    <name type="scientific">Streptomyces malaysiensis</name>
    <dbReference type="NCBI Taxonomy" id="92644"/>
    <lineage>
        <taxon>Bacteria</taxon>
        <taxon>Bacillati</taxon>
        <taxon>Actinomycetota</taxon>
        <taxon>Actinomycetes</taxon>
        <taxon>Kitasatosporales</taxon>
        <taxon>Streptomycetaceae</taxon>
        <taxon>Streptomyces</taxon>
        <taxon>Streptomyces violaceusniger group</taxon>
    </lineage>
</organism>
<accession>A0A2J7YNJ9</accession>
<reference evidence="8 9" key="1">
    <citation type="submission" date="2015-09" db="EMBL/GenBank/DDBJ databases">
        <title>Genome sequence, genome mining and natural product profiling of a biocontrol bacterium Streptomyces malaysiensis F913.</title>
        <authorList>
            <person name="Xu Y."/>
            <person name="Wei J."/>
            <person name="Xie J."/>
            <person name="Li T."/>
            <person name="Zhou Z."/>
        </authorList>
    </citation>
    <scope>NUCLEOTIDE SEQUENCE [LARGE SCALE GENOMIC DNA]</scope>
    <source>
        <strain evidence="8 9">F913</strain>
    </source>
</reference>
<keyword evidence="6" id="KW-1003">Cell membrane</keyword>
<evidence type="ECO:0000313" key="9">
    <source>
        <dbReference type="Proteomes" id="UP000236520"/>
    </source>
</evidence>
<keyword evidence="9" id="KW-1185">Reference proteome</keyword>
<feature type="transmembrane region" description="Helical" evidence="6">
    <location>
        <begin position="195"/>
        <end position="213"/>
    </location>
</feature>
<dbReference type="InterPro" id="IPR051784">
    <property type="entry name" value="Nod_factor_ABC_transporter"/>
</dbReference>
<keyword evidence="2 6" id="KW-0812">Transmembrane</keyword>
<feature type="transmembrane region" description="Helical" evidence="6">
    <location>
        <begin position="162"/>
        <end position="183"/>
    </location>
</feature>
<evidence type="ECO:0000313" key="8">
    <source>
        <dbReference type="EMBL" id="PNG89594.1"/>
    </source>
</evidence>
<evidence type="ECO:0000256" key="1">
    <source>
        <dbReference type="ARBA" id="ARBA00004141"/>
    </source>
</evidence>
<dbReference type="GO" id="GO:0046677">
    <property type="term" value="P:response to antibiotic"/>
    <property type="evidence" value="ECO:0007669"/>
    <property type="project" value="UniProtKB-KW"/>
</dbReference>
<feature type="transmembrane region" description="Helical" evidence="6">
    <location>
        <begin position="39"/>
        <end position="61"/>
    </location>
</feature>